<dbReference type="EMBL" id="LSZO01000192">
    <property type="protein sequence ID" value="KXU35726.1"/>
    <property type="molecule type" value="Genomic_DNA"/>
</dbReference>
<keyword evidence="1" id="KW-0732">Signal</keyword>
<gene>
    <name evidence="2" type="ORF">AXE65_05990</name>
</gene>
<accession>A0A139SMB5</accession>
<evidence type="ECO:0008006" key="4">
    <source>
        <dbReference type="Google" id="ProtNLM"/>
    </source>
</evidence>
<reference evidence="2 3" key="1">
    <citation type="submission" date="2016-02" db="EMBL/GenBank/DDBJ databases">
        <authorList>
            <person name="Wen L."/>
            <person name="He K."/>
            <person name="Yang H."/>
        </authorList>
    </citation>
    <scope>NUCLEOTIDE SEQUENCE [LARGE SCALE GENOMIC DNA]</scope>
    <source>
        <strain evidence="2 3">CV58</strain>
    </source>
</reference>
<comment type="caution">
    <text evidence="2">The sequence shown here is derived from an EMBL/GenBank/DDBJ whole genome shotgun (WGS) entry which is preliminary data.</text>
</comment>
<evidence type="ECO:0000313" key="3">
    <source>
        <dbReference type="Proteomes" id="UP000072660"/>
    </source>
</evidence>
<keyword evidence="3" id="KW-1185">Reference proteome</keyword>
<dbReference type="Proteomes" id="UP000072660">
    <property type="component" value="Unassembled WGS sequence"/>
</dbReference>
<evidence type="ECO:0000256" key="1">
    <source>
        <dbReference type="SAM" id="SignalP"/>
    </source>
</evidence>
<name>A0A139SMB5_9GAMM</name>
<dbReference type="AlphaFoldDB" id="A0A139SMB5"/>
<dbReference type="PROSITE" id="PS51257">
    <property type="entry name" value="PROKAR_LIPOPROTEIN"/>
    <property type="match status" value="1"/>
</dbReference>
<feature type="signal peptide" evidence="1">
    <location>
        <begin position="1"/>
        <end position="19"/>
    </location>
</feature>
<protein>
    <recommendedName>
        <fullName evidence="4">Lipoprotein</fullName>
    </recommendedName>
</protein>
<organism evidence="2 3">
    <name type="scientific">Ventosimonas gracilis</name>
    <dbReference type="NCBI Taxonomy" id="1680762"/>
    <lineage>
        <taxon>Bacteria</taxon>
        <taxon>Pseudomonadati</taxon>
        <taxon>Pseudomonadota</taxon>
        <taxon>Gammaproteobacteria</taxon>
        <taxon>Pseudomonadales</taxon>
        <taxon>Ventosimonadaceae</taxon>
        <taxon>Ventosimonas</taxon>
    </lineage>
</organism>
<evidence type="ECO:0000313" key="2">
    <source>
        <dbReference type="EMBL" id="KXU35726.1"/>
    </source>
</evidence>
<proteinExistence type="predicted"/>
<dbReference type="RefSeq" id="WP_068392239.1">
    <property type="nucleotide sequence ID" value="NZ_LSZO01000192.1"/>
</dbReference>
<feature type="chain" id="PRO_5007299363" description="Lipoprotein" evidence="1">
    <location>
        <begin position="20"/>
        <end position="125"/>
    </location>
</feature>
<sequence length="125" mass="14518">MIKFINILMLMICSLLLSACGPDTRPVECRKLLGKWWLVIERMEKSGRFSNDFIRQHRIQHTMVNLLSERSKETTEEQRTENCLKYAAIIEPQIKLSRIIGELSQNHLEERFPPPLGAGIGARRK</sequence>